<evidence type="ECO:0000313" key="1">
    <source>
        <dbReference type="EMBL" id="CEK67352.1"/>
    </source>
</evidence>
<feature type="non-terminal residue" evidence="1">
    <location>
        <position position="1"/>
    </location>
</feature>
<dbReference type="AlphaFoldDB" id="A0A0B6ZFZ2"/>
<dbReference type="SUPFAM" id="SSF52540">
    <property type="entry name" value="P-loop containing nucleoside triphosphate hydrolases"/>
    <property type="match status" value="1"/>
</dbReference>
<accession>A0A0B6ZFZ2</accession>
<protein>
    <recommendedName>
        <fullName evidence="2">Sulfotransferase domain-containing protein</fullName>
    </recommendedName>
</protein>
<reference evidence="1" key="1">
    <citation type="submission" date="2014-12" db="EMBL/GenBank/DDBJ databases">
        <title>Insight into the proteome of Arion vulgaris.</title>
        <authorList>
            <person name="Aradska J."/>
            <person name="Bulat T."/>
            <person name="Smidak R."/>
            <person name="Sarate P."/>
            <person name="Gangsoo J."/>
            <person name="Sialana F."/>
            <person name="Bilban M."/>
            <person name="Lubec G."/>
        </authorList>
    </citation>
    <scope>NUCLEOTIDE SEQUENCE</scope>
    <source>
        <tissue evidence="1">Skin</tissue>
    </source>
</reference>
<dbReference type="GO" id="GO:0019319">
    <property type="term" value="P:hexose biosynthetic process"/>
    <property type="evidence" value="ECO:0007669"/>
    <property type="project" value="TreeGrafter"/>
</dbReference>
<dbReference type="PANTHER" id="PTHR15723:SF0">
    <property type="entry name" value="CARBOHYDRATE SULFOTRANSFERASE 15"/>
    <property type="match status" value="1"/>
</dbReference>
<gene>
    <name evidence="1" type="primary">ORF62302</name>
</gene>
<dbReference type="InterPro" id="IPR027417">
    <property type="entry name" value="P-loop_NTPase"/>
</dbReference>
<name>A0A0B6ZFZ2_9EUPU</name>
<dbReference type="PANTHER" id="PTHR15723">
    <property type="entry name" value="CARBOHYDRATE SULFOTRANSFERASE 15"/>
    <property type="match status" value="1"/>
</dbReference>
<dbReference type="InterPro" id="IPR052654">
    <property type="entry name" value="CS_Sulfotransferase"/>
</dbReference>
<proteinExistence type="predicted"/>
<evidence type="ECO:0008006" key="2">
    <source>
        <dbReference type="Google" id="ProtNLM"/>
    </source>
</evidence>
<organism evidence="1">
    <name type="scientific">Arion vulgaris</name>
    <dbReference type="NCBI Taxonomy" id="1028688"/>
    <lineage>
        <taxon>Eukaryota</taxon>
        <taxon>Metazoa</taxon>
        <taxon>Spiralia</taxon>
        <taxon>Lophotrochozoa</taxon>
        <taxon>Mollusca</taxon>
        <taxon>Gastropoda</taxon>
        <taxon>Heterobranchia</taxon>
        <taxon>Euthyneura</taxon>
        <taxon>Panpulmonata</taxon>
        <taxon>Eupulmonata</taxon>
        <taxon>Stylommatophora</taxon>
        <taxon>Helicina</taxon>
        <taxon>Arionoidea</taxon>
        <taxon>Arionidae</taxon>
        <taxon>Arion</taxon>
    </lineage>
</organism>
<sequence length="235" mass="27158">SQIRLSPSNRTNDGVSSLIKFVTPLYTGDRNNFTFDNAHMYPCSQPNGRVPGGIEDLMCIPRPNYLPGLKNPCYRKESEDLYCLPYYHVLGFDKSGTTDLSSRLTSHPSIMKCNAYLGKEIYYWGWRRYGIFVQGPIKVMTMDEYIYAFRDAAKNLNDKIDKTNQPIVGDGGPVDGWDFRAWDKDPQNQGLTEPKVLTPHHVRHILRDPRFIFIMREPADRLYSDYFYLMHGNTP</sequence>
<dbReference type="GO" id="GO:0050659">
    <property type="term" value="F:N-acetylgalactosamine 4-sulfate 6-O-sulfotransferase activity"/>
    <property type="evidence" value="ECO:0007669"/>
    <property type="project" value="TreeGrafter"/>
</dbReference>
<feature type="non-terminal residue" evidence="1">
    <location>
        <position position="235"/>
    </location>
</feature>
<dbReference type="EMBL" id="HACG01020487">
    <property type="protein sequence ID" value="CEK67352.1"/>
    <property type="molecule type" value="Transcribed_RNA"/>
</dbReference>
<dbReference type="Gene3D" id="3.40.50.300">
    <property type="entry name" value="P-loop containing nucleotide triphosphate hydrolases"/>
    <property type="match status" value="1"/>
</dbReference>